<dbReference type="VEuPathDB" id="VectorBase:AFUN020982"/>
<accession>A0A4Y0BMM4</accession>
<sequence>MSALDARRVTVFNRVRLLYFVEKKIKIIIERNFIPCNGNFRTECSEGTILCFKLNLRKRTDDRGKHVVERHMSLVF</sequence>
<protein>
    <submittedName>
        <fullName evidence="1">Uncharacterized protein</fullName>
    </submittedName>
</protein>
<dbReference type="AlphaFoldDB" id="A0A4Y0BMM4"/>
<organism evidence="1">
    <name type="scientific">Anopheles funestus</name>
    <name type="common">African malaria mosquito</name>
    <dbReference type="NCBI Taxonomy" id="62324"/>
    <lineage>
        <taxon>Eukaryota</taxon>
        <taxon>Metazoa</taxon>
        <taxon>Ecdysozoa</taxon>
        <taxon>Arthropoda</taxon>
        <taxon>Hexapoda</taxon>
        <taxon>Insecta</taxon>
        <taxon>Pterygota</taxon>
        <taxon>Neoptera</taxon>
        <taxon>Endopterygota</taxon>
        <taxon>Diptera</taxon>
        <taxon>Nematocera</taxon>
        <taxon>Culicoidea</taxon>
        <taxon>Culicidae</taxon>
        <taxon>Anophelinae</taxon>
        <taxon>Anopheles</taxon>
    </lineage>
</organism>
<reference evidence="1" key="1">
    <citation type="submission" date="2020-05" db="UniProtKB">
        <authorList>
            <consortium name="EnsemblMetazoa"/>
        </authorList>
    </citation>
    <scope>IDENTIFICATION</scope>
    <source>
        <strain evidence="1">FUMOZ</strain>
    </source>
</reference>
<proteinExistence type="predicted"/>
<dbReference type="EnsemblMetazoa" id="AFUN020982-RA">
    <property type="protein sequence ID" value="AFUN020982-PA"/>
    <property type="gene ID" value="AFUN020982"/>
</dbReference>
<name>A0A4Y0BMM4_ANOFN</name>
<evidence type="ECO:0000313" key="1">
    <source>
        <dbReference type="EnsemblMetazoa" id="AFUN020982-PA"/>
    </source>
</evidence>